<organism evidence="3 4">
    <name type="scientific">Fusarium agapanthi</name>
    <dbReference type="NCBI Taxonomy" id="1803897"/>
    <lineage>
        <taxon>Eukaryota</taxon>
        <taxon>Fungi</taxon>
        <taxon>Dikarya</taxon>
        <taxon>Ascomycota</taxon>
        <taxon>Pezizomycotina</taxon>
        <taxon>Sordariomycetes</taxon>
        <taxon>Hypocreomycetidae</taxon>
        <taxon>Hypocreales</taxon>
        <taxon>Nectriaceae</taxon>
        <taxon>Fusarium</taxon>
        <taxon>Fusarium fujikuroi species complex</taxon>
    </lineage>
</organism>
<accession>A0A9P5BA97</accession>
<dbReference type="OrthoDB" id="5327538at2759"/>
<feature type="chain" id="PRO_5040210119" evidence="1">
    <location>
        <begin position="31"/>
        <end position="507"/>
    </location>
</feature>
<evidence type="ECO:0000256" key="1">
    <source>
        <dbReference type="SAM" id="SignalP"/>
    </source>
</evidence>
<proteinExistence type="predicted"/>
<dbReference type="Pfam" id="PF01636">
    <property type="entry name" value="APH"/>
    <property type="match status" value="1"/>
</dbReference>
<keyword evidence="4" id="KW-1185">Reference proteome</keyword>
<feature type="domain" description="Aminoglycoside phosphotransferase" evidence="2">
    <location>
        <begin position="82"/>
        <end position="343"/>
    </location>
</feature>
<dbReference type="AlphaFoldDB" id="A0A9P5BA97"/>
<dbReference type="Gene3D" id="3.90.1200.10">
    <property type="match status" value="1"/>
</dbReference>
<dbReference type="SUPFAM" id="SSF56112">
    <property type="entry name" value="Protein kinase-like (PK-like)"/>
    <property type="match status" value="1"/>
</dbReference>
<dbReference type="PANTHER" id="PTHR21310">
    <property type="entry name" value="AMINOGLYCOSIDE PHOSPHOTRANSFERASE-RELATED-RELATED"/>
    <property type="match status" value="1"/>
</dbReference>
<evidence type="ECO:0000313" key="4">
    <source>
        <dbReference type="Proteomes" id="UP000737391"/>
    </source>
</evidence>
<dbReference type="EMBL" id="LUFC02000388">
    <property type="protein sequence ID" value="KAF4497994.1"/>
    <property type="molecule type" value="Genomic_DNA"/>
</dbReference>
<gene>
    <name evidence="3" type="ORF">FAGAP_5853</name>
</gene>
<dbReference type="InterPro" id="IPR002575">
    <property type="entry name" value="Aminoglycoside_PTrfase"/>
</dbReference>
<feature type="signal peptide" evidence="1">
    <location>
        <begin position="1"/>
        <end position="30"/>
    </location>
</feature>
<evidence type="ECO:0000313" key="3">
    <source>
        <dbReference type="EMBL" id="KAF4497994.1"/>
    </source>
</evidence>
<reference evidence="3" key="1">
    <citation type="submission" date="2020-01" db="EMBL/GenBank/DDBJ databases">
        <title>Identification and distribution of gene clusters putatively required for synthesis of sphingolipid metabolism inhibitors in phylogenetically diverse species of the filamentous fungus Fusarium.</title>
        <authorList>
            <person name="Kim H.-S."/>
            <person name="Busman M."/>
            <person name="Brown D.W."/>
            <person name="Divon H."/>
            <person name="Uhlig S."/>
            <person name="Proctor R.H."/>
        </authorList>
    </citation>
    <scope>NUCLEOTIDE SEQUENCE</scope>
    <source>
        <strain evidence="3">NRRL 31653</strain>
    </source>
</reference>
<sequence length="507" mass="56987">MTAQPPRPKIFRWAKFNLNALLLLAEKLRGRSCTCDESKVPKSGSLNWVIFLTFDDGVEWAFRSPRYDTRMFSDETASKILVSEASTLKYLGTHCQIPVPKVYSYSGTHENDIGIPYILQSNASGRPLSDYRWTEPSVQPPNIKHPISQLPLSDSDREKVITQLGTIMSHLSQVPFNNIGSLREDDNGGFSVGECLSPVLTWQSRDTLETDIERGPFTEESSYLRSLISALTSHAEELPLTPYLFFSPLPKPADYPSWDSFKAATDRRDDFVVVGDKLEGSKNRLDYCIAGQILEEMLPLLSNDSTGFTLSHPDLHTGNIFVDDGLNITCIIDWGSATIGPVSELLATPGLAGPSKPPSSALTSAYQAGFSQGPLKVSRDMWERAEMMWYLSRLVRLLSGQDLLLFQRLYDLVYKPKVEGTPDSIDYGRLFHQRAMTPGNKELLSKLREDDLPDEDIKEREKEVFASDKSDRLAVASKLTLMSEMNPGFIGDWRLWRWIEEALKDSV</sequence>
<keyword evidence="1" id="KW-0732">Signal</keyword>
<protein>
    <submittedName>
        <fullName evidence="3">Altered inheritance of mitochondria</fullName>
    </submittedName>
</protein>
<dbReference type="InterPro" id="IPR011009">
    <property type="entry name" value="Kinase-like_dom_sf"/>
</dbReference>
<name>A0A9P5BA97_9HYPO</name>
<dbReference type="InterPro" id="IPR051678">
    <property type="entry name" value="AGP_Transferase"/>
</dbReference>
<dbReference type="Proteomes" id="UP000737391">
    <property type="component" value="Unassembled WGS sequence"/>
</dbReference>
<comment type="caution">
    <text evidence="3">The sequence shown here is derived from an EMBL/GenBank/DDBJ whole genome shotgun (WGS) entry which is preliminary data.</text>
</comment>
<evidence type="ECO:0000259" key="2">
    <source>
        <dbReference type="Pfam" id="PF01636"/>
    </source>
</evidence>
<dbReference type="PANTHER" id="PTHR21310:SF15">
    <property type="entry name" value="AMINOGLYCOSIDE PHOSPHOTRANSFERASE DOMAIN-CONTAINING PROTEIN"/>
    <property type="match status" value="1"/>
</dbReference>